<dbReference type="SMART" id="SM00490">
    <property type="entry name" value="HELICc"/>
    <property type="match status" value="1"/>
</dbReference>
<evidence type="ECO:0000256" key="8">
    <source>
        <dbReference type="ARBA" id="ARBA00022806"/>
    </source>
</evidence>
<comment type="subcellular location">
    <subcellularLocation>
        <location evidence="1">Nucleus</location>
        <location evidence="1">Nucleolus</location>
    </subcellularLocation>
</comment>
<evidence type="ECO:0000256" key="11">
    <source>
        <dbReference type="ARBA" id="ARBA00037449"/>
    </source>
</evidence>
<dbReference type="PANTHER" id="PTHR47958">
    <property type="entry name" value="ATP-DEPENDENT RNA HELICASE DBP3"/>
    <property type="match status" value="1"/>
</dbReference>
<evidence type="ECO:0000256" key="9">
    <source>
        <dbReference type="ARBA" id="ARBA00022840"/>
    </source>
</evidence>
<dbReference type="EMBL" id="GIBP01003235">
    <property type="protein sequence ID" value="NDV32204.1"/>
    <property type="molecule type" value="Transcribed_RNA"/>
</dbReference>
<keyword evidence="8 12" id="KW-0347">Helicase</keyword>
<dbReference type="InterPro" id="IPR000629">
    <property type="entry name" value="RNA-helicase_DEAD-box_CS"/>
</dbReference>
<feature type="domain" description="Helicase ATP-binding" evidence="13">
    <location>
        <begin position="18"/>
        <end position="195"/>
    </location>
</feature>
<dbReference type="FunFam" id="3.40.50.300:FF:000008">
    <property type="entry name" value="ATP-dependent RNA helicase RhlB"/>
    <property type="match status" value="1"/>
</dbReference>
<accession>A0A6B2L5F5</accession>
<dbReference type="AlphaFoldDB" id="A0A6B2L5F5"/>
<feature type="domain" description="Helicase C-terminal" evidence="14">
    <location>
        <begin position="209"/>
        <end position="372"/>
    </location>
</feature>
<dbReference type="PROSITE" id="PS00039">
    <property type="entry name" value="DEAD_ATP_HELICASE"/>
    <property type="match status" value="1"/>
</dbReference>
<dbReference type="InterPro" id="IPR027417">
    <property type="entry name" value="P-loop_NTPase"/>
</dbReference>
<keyword evidence="10" id="KW-0539">Nucleus</keyword>
<dbReference type="SUPFAM" id="SSF52540">
    <property type="entry name" value="P-loop containing nucleoside triphosphate hydrolases"/>
    <property type="match status" value="1"/>
</dbReference>
<evidence type="ECO:0000256" key="12">
    <source>
        <dbReference type="RuleBase" id="RU000492"/>
    </source>
</evidence>
<dbReference type="InterPro" id="IPR014001">
    <property type="entry name" value="Helicase_ATP-bd"/>
</dbReference>
<dbReference type="CDD" id="cd00268">
    <property type="entry name" value="DEADc"/>
    <property type="match status" value="1"/>
</dbReference>
<organism evidence="15">
    <name type="scientific">Arcella intermedia</name>
    <dbReference type="NCBI Taxonomy" id="1963864"/>
    <lineage>
        <taxon>Eukaryota</taxon>
        <taxon>Amoebozoa</taxon>
        <taxon>Tubulinea</taxon>
        <taxon>Elardia</taxon>
        <taxon>Arcellinida</taxon>
        <taxon>Sphaerothecina</taxon>
        <taxon>Arcellidae</taxon>
        <taxon>Arcella</taxon>
    </lineage>
</organism>
<sequence length="402" mass="44375">MRSTQKFSRPTAIQSQCWPILQAHRDVIGIAQTGSGKTLAFGLPGLETLLSSPSKSKTRNPRILVLAPTRELALQTVDILKPIGQEAGIFVEAIFGGVPRDAQIRAMKKGVDVVVATPGRLLDLVNDGACLLGEVEYLVLDEADRMLDMGFEKDIRTIIGCTPDKSKRQTAMFSATWPLSIQKLASEFLADPIKVTVGTLSEGMSSNANVKQIVEVLESDQRNDRLKALLKEYHKSGQNRILIFVLYKKETFFVENFIRRNGWNVASISSDKSQSQRLNSLNAFKSGEVPLLVATDVAARGLDIPKVEYVINYSFPLTIEDYVHRIGRTGRAGATGVSHTFFQQCDKQRAGELALFLRESNQTVPESLGKWGLAIKKKEPKLGKIDLGQQSTGHITFDSDEE</sequence>
<evidence type="ECO:0000313" key="15">
    <source>
        <dbReference type="EMBL" id="NDV32204.1"/>
    </source>
</evidence>
<dbReference type="GO" id="GO:0003676">
    <property type="term" value="F:nucleic acid binding"/>
    <property type="evidence" value="ECO:0007669"/>
    <property type="project" value="InterPro"/>
</dbReference>
<evidence type="ECO:0000256" key="6">
    <source>
        <dbReference type="ARBA" id="ARBA00022741"/>
    </source>
</evidence>
<evidence type="ECO:0000256" key="4">
    <source>
        <dbReference type="ARBA" id="ARBA00022517"/>
    </source>
</evidence>
<comment type="function">
    <text evidence="11">ATP-dependent RNA helicase required for 60S ribosomal subunit synthesis. Involved in efficient pre-rRNA processing, predominantly at site A3, which is necessary for the normal formation of 25S and 5.8S rRNAs.</text>
</comment>
<keyword evidence="7 12" id="KW-0378">Hydrolase</keyword>
<evidence type="ECO:0000256" key="3">
    <source>
        <dbReference type="ARBA" id="ARBA00012552"/>
    </source>
</evidence>
<evidence type="ECO:0000259" key="13">
    <source>
        <dbReference type="PROSITE" id="PS51192"/>
    </source>
</evidence>
<evidence type="ECO:0000256" key="1">
    <source>
        <dbReference type="ARBA" id="ARBA00004604"/>
    </source>
</evidence>
<evidence type="ECO:0000256" key="10">
    <source>
        <dbReference type="ARBA" id="ARBA00023242"/>
    </source>
</evidence>
<dbReference type="Pfam" id="PF00270">
    <property type="entry name" value="DEAD"/>
    <property type="match status" value="1"/>
</dbReference>
<dbReference type="EC" id="3.6.4.13" evidence="3"/>
<dbReference type="GO" id="GO:0005524">
    <property type="term" value="F:ATP binding"/>
    <property type="evidence" value="ECO:0007669"/>
    <property type="project" value="UniProtKB-KW"/>
</dbReference>
<evidence type="ECO:0000256" key="5">
    <source>
        <dbReference type="ARBA" id="ARBA00022552"/>
    </source>
</evidence>
<dbReference type="SMART" id="SM00487">
    <property type="entry name" value="DEXDc"/>
    <property type="match status" value="1"/>
</dbReference>
<keyword evidence="4" id="KW-0690">Ribosome biogenesis</keyword>
<evidence type="ECO:0000256" key="7">
    <source>
        <dbReference type="ARBA" id="ARBA00022801"/>
    </source>
</evidence>
<dbReference type="Pfam" id="PF00271">
    <property type="entry name" value="Helicase_C"/>
    <property type="match status" value="1"/>
</dbReference>
<comment type="similarity">
    <text evidence="2">Belongs to the DEAD box helicase family. DDX5/DBP2 subfamily.</text>
</comment>
<keyword evidence="5" id="KW-0698">rRNA processing</keyword>
<dbReference type="InterPro" id="IPR044742">
    <property type="entry name" value="DEAD/DEAH_RhlB"/>
</dbReference>
<name>A0A6B2L5F5_9EUKA</name>
<dbReference type="InterPro" id="IPR011545">
    <property type="entry name" value="DEAD/DEAH_box_helicase_dom"/>
</dbReference>
<evidence type="ECO:0000256" key="2">
    <source>
        <dbReference type="ARBA" id="ARBA00009334"/>
    </source>
</evidence>
<proteinExistence type="inferred from homology"/>
<dbReference type="Gene3D" id="3.40.50.300">
    <property type="entry name" value="P-loop containing nucleotide triphosphate hydrolases"/>
    <property type="match status" value="2"/>
</dbReference>
<dbReference type="CDD" id="cd18787">
    <property type="entry name" value="SF2_C_DEAD"/>
    <property type="match status" value="1"/>
</dbReference>
<dbReference type="PROSITE" id="PS51192">
    <property type="entry name" value="HELICASE_ATP_BIND_1"/>
    <property type="match status" value="1"/>
</dbReference>
<keyword evidence="9 12" id="KW-0067">ATP-binding</keyword>
<dbReference type="InterPro" id="IPR001650">
    <property type="entry name" value="Helicase_C-like"/>
</dbReference>
<keyword evidence="6 12" id="KW-0547">Nucleotide-binding</keyword>
<dbReference type="PROSITE" id="PS51194">
    <property type="entry name" value="HELICASE_CTER"/>
    <property type="match status" value="1"/>
</dbReference>
<dbReference type="GO" id="GO:0003724">
    <property type="term" value="F:RNA helicase activity"/>
    <property type="evidence" value="ECO:0007669"/>
    <property type="project" value="UniProtKB-EC"/>
</dbReference>
<dbReference type="GO" id="GO:0016787">
    <property type="term" value="F:hydrolase activity"/>
    <property type="evidence" value="ECO:0007669"/>
    <property type="project" value="UniProtKB-KW"/>
</dbReference>
<reference evidence="15" key="1">
    <citation type="journal article" date="2020" name="J. Eukaryot. Microbiol.">
        <title>De novo Sequencing, Assembly and Annotation of the Transcriptome for the Free-Living Testate Amoeba Arcella intermedia.</title>
        <authorList>
            <person name="Ribeiro G.M."/>
            <person name="Porfirio-Sousa A.L."/>
            <person name="Maurer-Alcala X.X."/>
            <person name="Katz L.A."/>
            <person name="Lahr D.J.G."/>
        </authorList>
    </citation>
    <scope>NUCLEOTIDE SEQUENCE</scope>
</reference>
<protein>
    <recommendedName>
        <fullName evidence="3">RNA helicase</fullName>
        <ecNumber evidence="3">3.6.4.13</ecNumber>
    </recommendedName>
</protein>
<evidence type="ECO:0000259" key="14">
    <source>
        <dbReference type="PROSITE" id="PS51194"/>
    </source>
</evidence>